<comment type="cofactor">
    <cofactor evidence="1">
        <name>FAD</name>
        <dbReference type="ChEBI" id="CHEBI:57692"/>
    </cofactor>
</comment>
<dbReference type="InterPro" id="IPR023753">
    <property type="entry name" value="FAD/NAD-binding_dom"/>
</dbReference>
<evidence type="ECO:0000313" key="13">
    <source>
        <dbReference type="Proteomes" id="UP001500635"/>
    </source>
</evidence>
<evidence type="ECO:0000256" key="8">
    <source>
        <dbReference type="ARBA" id="ARBA00023284"/>
    </source>
</evidence>
<dbReference type="InterPro" id="IPR001100">
    <property type="entry name" value="Pyr_nuc-diS_OxRdtase"/>
</dbReference>
<dbReference type="NCBIfam" id="NF005884">
    <property type="entry name" value="PRK07846.1"/>
    <property type="match status" value="1"/>
</dbReference>
<keyword evidence="3 9" id="KW-0285">Flavoprotein</keyword>
<comment type="similarity">
    <text evidence="2 9">Belongs to the class-I pyridine nucleotide-disulfide oxidoreductase family.</text>
</comment>
<dbReference type="Pfam" id="PF07992">
    <property type="entry name" value="Pyr_redox_2"/>
    <property type="match status" value="1"/>
</dbReference>
<comment type="caution">
    <text evidence="12">The sequence shown here is derived from an EMBL/GenBank/DDBJ whole genome shotgun (WGS) entry which is preliminary data.</text>
</comment>
<reference evidence="13" key="1">
    <citation type="journal article" date="2019" name="Int. J. Syst. Evol. Microbiol.">
        <title>The Global Catalogue of Microorganisms (GCM) 10K type strain sequencing project: providing services to taxonomists for standard genome sequencing and annotation.</title>
        <authorList>
            <consortium name="The Broad Institute Genomics Platform"/>
            <consortium name="The Broad Institute Genome Sequencing Center for Infectious Disease"/>
            <person name="Wu L."/>
            <person name="Ma J."/>
        </authorList>
    </citation>
    <scope>NUCLEOTIDE SEQUENCE [LARGE SCALE GENOMIC DNA]</scope>
    <source>
        <strain evidence="13">JCM 17688</strain>
    </source>
</reference>
<evidence type="ECO:0000256" key="9">
    <source>
        <dbReference type="RuleBase" id="RU003691"/>
    </source>
</evidence>
<dbReference type="PRINTS" id="PR00368">
    <property type="entry name" value="FADPNR"/>
</dbReference>
<evidence type="ECO:0000256" key="1">
    <source>
        <dbReference type="ARBA" id="ARBA00001974"/>
    </source>
</evidence>
<evidence type="ECO:0000256" key="6">
    <source>
        <dbReference type="ARBA" id="ARBA00023027"/>
    </source>
</evidence>
<proteinExistence type="inferred from homology"/>
<dbReference type="Proteomes" id="UP001500635">
    <property type="component" value="Unassembled WGS sequence"/>
</dbReference>
<dbReference type="InterPro" id="IPR036188">
    <property type="entry name" value="FAD/NAD-bd_sf"/>
</dbReference>
<dbReference type="NCBIfam" id="TIGR03452">
    <property type="entry name" value="mycothione_red"/>
    <property type="match status" value="1"/>
</dbReference>
<evidence type="ECO:0000256" key="3">
    <source>
        <dbReference type="ARBA" id="ARBA00022630"/>
    </source>
</evidence>
<dbReference type="InterPro" id="IPR012999">
    <property type="entry name" value="Pyr_OxRdtase_I_AS"/>
</dbReference>
<dbReference type="InterPro" id="IPR016156">
    <property type="entry name" value="FAD/NAD-linked_Rdtase_dimer_sf"/>
</dbReference>
<evidence type="ECO:0000256" key="5">
    <source>
        <dbReference type="ARBA" id="ARBA00023002"/>
    </source>
</evidence>
<dbReference type="EMBL" id="BAABFR010000019">
    <property type="protein sequence ID" value="GAA4389443.1"/>
    <property type="molecule type" value="Genomic_DNA"/>
</dbReference>
<dbReference type="Pfam" id="PF02852">
    <property type="entry name" value="Pyr_redox_dim"/>
    <property type="match status" value="1"/>
</dbReference>
<keyword evidence="4 9" id="KW-0274">FAD</keyword>
<evidence type="ECO:0000256" key="7">
    <source>
        <dbReference type="ARBA" id="ARBA00023157"/>
    </source>
</evidence>
<dbReference type="PANTHER" id="PTHR22912:SF217">
    <property type="entry name" value="DIHYDROLIPOYL DEHYDROGENASE"/>
    <property type="match status" value="1"/>
</dbReference>
<name>A0ABP8JE81_9ACTN</name>
<evidence type="ECO:0000259" key="11">
    <source>
        <dbReference type="Pfam" id="PF07992"/>
    </source>
</evidence>
<accession>A0ABP8JE81</accession>
<keyword evidence="6" id="KW-0520">NAD</keyword>
<dbReference type="Gene3D" id="3.30.390.30">
    <property type="match status" value="1"/>
</dbReference>
<dbReference type="InterPro" id="IPR050151">
    <property type="entry name" value="Class-I_Pyr_Nuc-Dis_Oxidored"/>
</dbReference>
<keyword evidence="5 9" id="KW-0560">Oxidoreductase</keyword>
<feature type="domain" description="FAD/NAD(P)-binding" evidence="11">
    <location>
        <begin position="27"/>
        <end position="343"/>
    </location>
</feature>
<evidence type="ECO:0000256" key="2">
    <source>
        <dbReference type="ARBA" id="ARBA00007532"/>
    </source>
</evidence>
<evidence type="ECO:0000256" key="4">
    <source>
        <dbReference type="ARBA" id="ARBA00022827"/>
    </source>
</evidence>
<sequence length="486" mass="51466">MDPLAPLPASGAEFDPLAPLPASGAEFDLVIVGSGSGNSIPDDRFADRSIAIIDQGVYGGAYGGTCLNIGCIPTKMFVYPADVADEARDGARLGVDSSVAGTRWPDIRDRVFSRIDPISAGGLRYRVQDCPNITVFQQHATFLAPEDGVHRLQLADGTVVSGRQVVIAAGSRPVIPPVIADSNVTFHTNDDIMRLPELPGHVVIVGSGYIAAEFAHVFSGLGSTVTVLARGPRLLRAQDDTISERFTEVATSRWDVRLNTEAVAARDVGAGVEVELTDGSTVAADVLLVATGRRPNGDRLGVEAAGIELDGGGRVPVDEHQRTPVRGIYALGDVSSHHLLKHVANHEARVVQANLLADWDSPTATSDHRFVPGAVFTRPQVASVGLTEVQAREAGLDVAVTVQNYGDVAYGWAMEDTEGLCKLIADRSTGLLVGAHLIGYQASALIQSVITAMSFSIPVKDFARGQYWIHPALPELIENALLGLDL</sequence>
<dbReference type="PRINTS" id="PR00411">
    <property type="entry name" value="PNDRDTASEI"/>
</dbReference>
<keyword evidence="7" id="KW-1015">Disulfide bond</keyword>
<keyword evidence="8 9" id="KW-0676">Redox-active center</keyword>
<evidence type="ECO:0000313" key="12">
    <source>
        <dbReference type="EMBL" id="GAA4389443.1"/>
    </source>
</evidence>
<dbReference type="SUPFAM" id="SSF55424">
    <property type="entry name" value="FAD/NAD-linked reductases, dimerisation (C-terminal) domain"/>
    <property type="match status" value="1"/>
</dbReference>
<organism evidence="12 13">
    <name type="scientific">Tsukamurella soli</name>
    <dbReference type="NCBI Taxonomy" id="644556"/>
    <lineage>
        <taxon>Bacteria</taxon>
        <taxon>Bacillati</taxon>
        <taxon>Actinomycetota</taxon>
        <taxon>Actinomycetes</taxon>
        <taxon>Mycobacteriales</taxon>
        <taxon>Tsukamurellaceae</taxon>
        <taxon>Tsukamurella</taxon>
    </lineage>
</organism>
<keyword evidence="13" id="KW-1185">Reference proteome</keyword>
<dbReference type="PROSITE" id="PS00076">
    <property type="entry name" value="PYRIDINE_REDOX_1"/>
    <property type="match status" value="1"/>
</dbReference>
<gene>
    <name evidence="12" type="ORF">GCM10023147_16190</name>
</gene>
<protein>
    <submittedName>
        <fullName evidence="12">Mycothione reductase</fullName>
    </submittedName>
</protein>
<dbReference type="PANTHER" id="PTHR22912">
    <property type="entry name" value="DISULFIDE OXIDOREDUCTASE"/>
    <property type="match status" value="1"/>
</dbReference>
<dbReference type="Gene3D" id="3.50.50.60">
    <property type="entry name" value="FAD/NAD(P)-binding domain"/>
    <property type="match status" value="2"/>
</dbReference>
<dbReference type="SUPFAM" id="SSF51905">
    <property type="entry name" value="FAD/NAD(P)-binding domain"/>
    <property type="match status" value="1"/>
</dbReference>
<dbReference type="InterPro" id="IPR017817">
    <property type="entry name" value="Mycothione_reductase"/>
</dbReference>
<dbReference type="InterPro" id="IPR004099">
    <property type="entry name" value="Pyr_nucl-diS_OxRdtase_dimer"/>
</dbReference>
<dbReference type="PIRSF" id="PIRSF000350">
    <property type="entry name" value="Mercury_reductase_MerA"/>
    <property type="match status" value="1"/>
</dbReference>
<feature type="domain" description="Pyridine nucleotide-disulphide oxidoreductase dimerisation" evidence="10">
    <location>
        <begin position="371"/>
        <end position="480"/>
    </location>
</feature>
<evidence type="ECO:0000259" key="10">
    <source>
        <dbReference type="Pfam" id="PF02852"/>
    </source>
</evidence>